<name>A0A841TWV3_9BACL</name>
<feature type="domain" description="HTH luxR-type" evidence="6">
    <location>
        <begin position="147"/>
        <end position="212"/>
    </location>
</feature>
<sequence>MSKLRIAIADDHPLFRHGVRTLLEATPDLEVIGEASSGDEAVALAAAEKPDVMLMDIRMPGVTGIEATRRIAAADPSIRILVLTMFQDDASVFTAIRGGASGYVLKDAERDELLRAIRAVGNGEAIFSPGIASRMIEYFAAARPAAKEETFPELGAREREVLYLMTDGAGNDEIARKLGISGKTVANYVTNILNKLQVRDRQEAMRLARESQSPQEEKRGGS</sequence>
<dbReference type="SMART" id="SM00448">
    <property type="entry name" value="REC"/>
    <property type="match status" value="1"/>
</dbReference>
<evidence type="ECO:0000256" key="3">
    <source>
        <dbReference type="ARBA" id="ARBA00023125"/>
    </source>
</evidence>
<dbReference type="InterPro" id="IPR000792">
    <property type="entry name" value="Tscrpt_reg_LuxR_C"/>
</dbReference>
<keyword evidence="4" id="KW-0804">Transcription</keyword>
<dbReference type="CDD" id="cd17535">
    <property type="entry name" value="REC_NarL-like"/>
    <property type="match status" value="1"/>
</dbReference>
<comment type="caution">
    <text evidence="8">The sequence shown here is derived from an EMBL/GenBank/DDBJ whole genome shotgun (WGS) entry which is preliminary data.</text>
</comment>
<dbReference type="CDD" id="cd06170">
    <property type="entry name" value="LuxR_C_like"/>
    <property type="match status" value="1"/>
</dbReference>
<reference evidence="8 9" key="1">
    <citation type="submission" date="2020-08" db="EMBL/GenBank/DDBJ databases">
        <title>Cohnella phylogeny.</title>
        <authorList>
            <person name="Dunlap C."/>
        </authorList>
    </citation>
    <scope>NUCLEOTIDE SEQUENCE [LARGE SCALE GENOMIC DNA]</scope>
    <source>
        <strain evidence="8 9">DSM 25239</strain>
    </source>
</reference>
<dbReference type="PANTHER" id="PTHR43214:SF24">
    <property type="entry name" value="TRANSCRIPTIONAL REGULATORY PROTEIN NARL-RELATED"/>
    <property type="match status" value="1"/>
</dbReference>
<evidence type="ECO:0000259" key="6">
    <source>
        <dbReference type="PROSITE" id="PS50043"/>
    </source>
</evidence>
<dbReference type="GO" id="GO:0003677">
    <property type="term" value="F:DNA binding"/>
    <property type="evidence" value="ECO:0007669"/>
    <property type="project" value="UniProtKB-KW"/>
</dbReference>
<organism evidence="8 9">
    <name type="scientific">Cohnella xylanilytica</name>
    <dbReference type="NCBI Taxonomy" id="557555"/>
    <lineage>
        <taxon>Bacteria</taxon>
        <taxon>Bacillati</taxon>
        <taxon>Bacillota</taxon>
        <taxon>Bacilli</taxon>
        <taxon>Bacillales</taxon>
        <taxon>Paenibacillaceae</taxon>
        <taxon>Cohnella</taxon>
    </lineage>
</organism>
<dbReference type="SUPFAM" id="SSF46894">
    <property type="entry name" value="C-terminal effector domain of the bipartite response regulators"/>
    <property type="match status" value="1"/>
</dbReference>
<dbReference type="InterPro" id="IPR001789">
    <property type="entry name" value="Sig_transdc_resp-reg_receiver"/>
</dbReference>
<dbReference type="Pfam" id="PF00072">
    <property type="entry name" value="Response_reg"/>
    <property type="match status" value="1"/>
</dbReference>
<evidence type="ECO:0000313" key="9">
    <source>
        <dbReference type="Proteomes" id="UP000553776"/>
    </source>
</evidence>
<evidence type="ECO:0000256" key="2">
    <source>
        <dbReference type="ARBA" id="ARBA00023015"/>
    </source>
</evidence>
<dbReference type="PROSITE" id="PS00622">
    <property type="entry name" value="HTH_LUXR_1"/>
    <property type="match status" value="1"/>
</dbReference>
<keyword evidence="2" id="KW-0805">Transcription regulation</keyword>
<keyword evidence="1 5" id="KW-0597">Phosphoprotein</keyword>
<protein>
    <submittedName>
        <fullName evidence="8">Response regulator transcription factor</fullName>
    </submittedName>
</protein>
<evidence type="ECO:0000259" key="7">
    <source>
        <dbReference type="PROSITE" id="PS50110"/>
    </source>
</evidence>
<dbReference type="SMART" id="SM00421">
    <property type="entry name" value="HTH_LUXR"/>
    <property type="match status" value="1"/>
</dbReference>
<dbReference type="AlphaFoldDB" id="A0A841TWV3"/>
<dbReference type="InterPro" id="IPR058245">
    <property type="entry name" value="NreC/VraR/RcsB-like_REC"/>
</dbReference>
<dbReference type="Pfam" id="PF00196">
    <property type="entry name" value="GerE"/>
    <property type="match status" value="1"/>
</dbReference>
<dbReference type="GO" id="GO:0006355">
    <property type="term" value="P:regulation of DNA-templated transcription"/>
    <property type="evidence" value="ECO:0007669"/>
    <property type="project" value="InterPro"/>
</dbReference>
<dbReference type="PROSITE" id="PS50110">
    <property type="entry name" value="RESPONSE_REGULATORY"/>
    <property type="match status" value="1"/>
</dbReference>
<dbReference type="InterPro" id="IPR039420">
    <property type="entry name" value="WalR-like"/>
</dbReference>
<dbReference type="GO" id="GO:0000160">
    <property type="term" value="P:phosphorelay signal transduction system"/>
    <property type="evidence" value="ECO:0007669"/>
    <property type="project" value="InterPro"/>
</dbReference>
<evidence type="ECO:0000256" key="4">
    <source>
        <dbReference type="ARBA" id="ARBA00023163"/>
    </source>
</evidence>
<dbReference type="SUPFAM" id="SSF52172">
    <property type="entry name" value="CheY-like"/>
    <property type="match status" value="1"/>
</dbReference>
<dbReference type="Proteomes" id="UP000553776">
    <property type="component" value="Unassembled WGS sequence"/>
</dbReference>
<keyword evidence="9" id="KW-1185">Reference proteome</keyword>
<dbReference type="InterPro" id="IPR016032">
    <property type="entry name" value="Sig_transdc_resp-reg_C-effctor"/>
</dbReference>
<evidence type="ECO:0000256" key="5">
    <source>
        <dbReference type="PROSITE-ProRule" id="PRU00169"/>
    </source>
</evidence>
<dbReference type="PRINTS" id="PR00038">
    <property type="entry name" value="HTHLUXR"/>
</dbReference>
<feature type="domain" description="Response regulatory" evidence="7">
    <location>
        <begin position="5"/>
        <end position="121"/>
    </location>
</feature>
<evidence type="ECO:0000313" key="8">
    <source>
        <dbReference type="EMBL" id="MBB6691502.1"/>
    </source>
</evidence>
<keyword evidence="3" id="KW-0238">DNA-binding</keyword>
<gene>
    <name evidence="8" type="ORF">H7B90_08840</name>
</gene>
<dbReference type="EMBL" id="JACJVR010000031">
    <property type="protein sequence ID" value="MBB6691502.1"/>
    <property type="molecule type" value="Genomic_DNA"/>
</dbReference>
<dbReference type="PROSITE" id="PS50043">
    <property type="entry name" value="HTH_LUXR_2"/>
    <property type="match status" value="1"/>
</dbReference>
<dbReference type="InterPro" id="IPR011006">
    <property type="entry name" value="CheY-like_superfamily"/>
</dbReference>
<dbReference type="RefSeq" id="WP_185135497.1">
    <property type="nucleotide sequence ID" value="NZ_JACJVR010000031.1"/>
</dbReference>
<proteinExistence type="predicted"/>
<evidence type="ECO:0000256" key="1">
    <source>
        <dbReference type="ARBA" id="ARBA00022553"/>
    </source>
</evidence>
<accession>A0A841TWV3</accession>
<dbReference type="Gene3D" id="3.40.50.2300">
    <property type="match status" value="1"/>
</dbReference>
<dbReference type="PANTHER" id="PTHR43214">
    <property type="entry name" value="TWO-COMPONENT RESPONSE REGULATOR"/>
    <property type="match status" value="1"/>
</dbReference>
<feature type="modified residue" description="4-aspartylphosphate" evidence="5">
    <location>
        <position position="56"/>
    </location>
</feature>